<organism evidence="2 3">
    <name type="scientific">Neosartorya fischeri (strain ATCC 1020 / DSM 3700 / CBS 544.65 / FGSC A1164 / JCM 1740 / NRRL 181 / WB 181)</name>
    <name type="common">Aspergillus fischerianus</name>
    <dbReference type="NCBI Taxonomy" id="331117"/>
    <lineage>
        <taxon>Eukaryota</taxon>
        <taxon>Fungi</taxon>
        <taxon>Dikarya</taxon>
        <taxon>Ascomycota</taxon>
        <taxon>Pezizomycotina</taxon>
        <taxon>Eurotiomycetes</taxon>
        <taxon>Eurotiomycetidae</taxon>
        <taxon>Eurotiales</taxon>
        <taxon>Aspergillaceae</taxon>
        <taxon>Aspergillus</taxon>
        <taxon>Aspergillus subgen. Fumigati</taxon>
    </lineage>
</organism>
<dbReference type="STRING" id="331117.A1D8J4"/>
<evidence type="ECO:0008006" key="4">
    <source>
        <dbReference type="Google" id="ProtNLM"/>
    </source>
</evidence>
<dbReference type="PANTHER" id="PTHR47843">
    <property type="entry name" value="BTB DOMAIN-CONTAINING PROTEIN-RELATED"/>
    <property type="match status" value="1"/>
</dbReference>
<name>A1D8J4_NEOFI</name>
<dbReference type="KEGG" id="nfi:NFIA_112290"/>
<evidence type="ECO:0000256" key="1">
    <source>
        <dbReference type="SAM" id="MobiDB-lite"/>
    </source>
</evidence>
<dbReference type="EMBL" id="DS027692">
    <property type="protein sequence ID" value="EAW20705.1"/>
    <property type="molecule type" value="Genomic_DNA"/>
</dbReference>
<sequence>MADYKEAVVKNNSDPLYALISNGHMKESNTGNATLEDVEVETFIGFCEYAYTGAYVTPDCTLSQEAEGRHLGPLVDEGEEPSFNHVTCLAQDEPLDAAATIADAPDPWDPWNPPVVRKEDKKKKKKNSWDSEANDGPPPAQITVIYPYERLWEEFRSLKFRSEPASSSSDPDILFHAKLYVFATKYLIKPLRKQCLKSIHRDLCDFSLNRESTSVILDLLDFTYMHTGRGEPGGKSLLRDLVIHYAACEARTLADDENFVILLDSNGEMGSDLAMKLVR</sequence>
<proteinExistence type="predicted"/>
<dbReference type="OMA" id="NYSPPSC"/>
<dbReference type="InterPro" id="IPR011333">
    <property type="entry name" value="SKP1/BTB/POZ_sf"/>
</dbReference>
<evidence type="ECO:0000313" key="3">
    <source>
        <dbReference type="Proteomes" id="UP000006702"/>
    </source>
</evidence>
<protein>
    <recommendedName>
        <fullName evidence="4">BTB domain-containing protein</fullName>
    </recommendedName>
</protein>
<dbReference type="VEuPathDB" id="FungiDB:NFIA_112290"/>
<keyword evidence="3" id="KW-1185">Reference proteome</keyword>
<reference evidence="3" key="1">
    <citation type="journal article" date="2008" name="PLoS Genet.">
        <title>Genomic islands in the pathogenic filamentous fungus Aspergillus fumigatus.</title>
        <authorList>
            <person name="Fedorova N.D."/>
            <person name="Khaldi N."/>
            <person name="Joardar V.S."/>
            <person name="Maiti R."/>
            <person name="Amedeo P."/>
            <person name="Anderson M.J."/>
            <person name="Crabtree J."/>
            <person name="Silva J.C."/>
            <person name="Badger J.H."/>
            <person name="Albarraq A."/>
            <person name="Angiuoli S."/>
            <person name="Bussey H."/>
            <person name="Bowyer P."/>
            <person name="Cotty P.J."/>
            <person name="Dyer P.S."/>
            <person name="Egan A."/>
            <person name="Galens K."/>
            <person name="Fraser-Liggett C.M."/>
            <person name="Haas B.J."/>
            <person name="Inman J.M."/>
            <person name="Kent R."/>
            <person name="Lemieux S."/>
            <person name="Malavazi I."/>
            <person name="Orvis J."/>
            <person name="Roemer T."/>
            <person name="Ronning C.M."/>
            <person name="Sundaram J.P."/>
            <person name="Sutton G."/>
            <person name="Turner G."/>
            <person name="Venter J.C."/>
            <person name="White O.R."/>
            <person name="Whitty B.R."/>
            <person name="Youngman P."/>
            <person name="Wolfe K.H."/>
            <person name="Goldman G.H."/>
            <person name="Wortman J.R."/>
            <person name="Jiang B."/>
            <person name="Denning D.W."/>
            <person name="Nierman W.C."/>
        </authorList>
    </citation>
    <scope>NUCLEOTIDE SEQUENCE [LARGE SCALE GENOMIC DNA]</scope>
    <source>
        <strain evidence="3">ATCC 1020 / DSM 3700 / CBS 544.65 / FGSC A1164 / JCM 1740 / NRRL 181 / WB 181</strain>
    </source>
</reference>
<dbReference type="HOGENOM" id="CLU_056399_3_0_1"/>
<dbReference type="eggNOG" id="ENOG502T05A">
    <property type="taxonomic scope" value="Eukaryota"/>
</dbReference>
<feature type="region of interest" description="Disordered" evidence="1">
    <location>
        <begin position="102"/>
        <end position="141"/>
    </location>
</feature>
<evidence type="ECO:0000313" key="2">
    <source>
        <dbReference type="EMBL" id="EAW20705.1"/>
    </source>
</evidence>
<dbReference type="GeneID" id="4589398"/>
<dbReference type="RefSeq" id="XP_001262602.1">
    <property type="nucleotide sequence ID" value="XM_001262601.1"/>
</dbReference>
<accession>A1D8J4</accession>
<gene>
    <name evidence="2" type="ORF">NFIA_112290</name>
</gene>
<dbReference type="Proteomes" id="UP000006702">
    <property type="component" value="Unassembled WGS sequence"/>
</dbReference>
<dbReference type="OrthoDB" id="9997739at2759"/>
<dbReference type="Gene3D" id="3.30.710.10">
    <property type="entry name" value="Potassium Channel Kv1.1, Chain A"/>
    <property type="match status" value="1"/>
</dbReference>
<dbReference type="AlphaFoldDB" id="A1D8J4"/>